<evidence type="ECO:0000313" key="2">
    <source>
        <dbReference type="Proteomes" id="UP001629246"/>
    </source>
</evidence>
<keyword evidence="2" id="KW-1185">Reference proteome</keyword>
<accession>A0ABW9AFW2</accession>
<proteinExistence type="predicted"/>
<evidence type="ECO:0000313" key="1">
    <source>
        <dbReference type="EMBL" id="MFL9926780.1"/>
    </source>
</evidence>
<protein>
    <submittedName>
        <fullName evidence="1">Uncharacterized protein</fullName>
    </submittedName>
</protein>
<sequence length="104" mass="11640">MQFDKQNVEIEIDDIPRRLTAKLENFSIGLAGKKGTSGYFKYTSATQPLKGSGRNITASSEPYLQYDFYLTRIVFNTSPSEALTMILPPQRFVLVTRSVCLPSA</sequence>
<name>A0ABW9AFW2_9BURK</name>
<reference evidence="1 2" key="1">
    <citation type="journal article" date="2024" name="Chem. Sci.">
        <title>Discovery of megapolipeptins by genome mining of a Burkholderiales bacteria collection.</title>
        <authorList>
            <person name="Paulo B.S."/>
            <person name="Recchia M.J.J."/>
            <person name="Lee S."/>
            <person name="Fergusson C.H."/>
            <person name="Romanowski S.B."/>
            <person name="Hernandez A."/>
            <person name="Krull N."/>
            <person name="Liu D.Y."/>
            <person name="Cavanagh H."/>
            <person name="Bos A."/>
            <person name="Gray C.A."/>
            <person name="Murphy B.T."/>
            <person name="Linington R.G."/>
            <person name="Eustaquio A.S."/>
        </authorList>
    </citation>
    <scope>NUCLEOTIDE SEQUENCE [LARGE SCALE GENOMIC DNA]</scope>
    <source>
        <strain evidence="1 2">RL21-008-BIB-A</strain>
    </source>
</reference>
<dbReference type="EMBL" id="JAQQFM010000010">
    <property type="protein sequence ID" value="MFL9926780.1"/>
    <property type="molecule type" value="Genomic_DNA"/>
</dbReference>
<organism evidence="1 2">
    <name type="scientific">Herbaspirillum lusitanum</name>
    <dbReference type="NCBI Taxonomy" id="213312"/>
    <lineage>
        <taxon>Bacteria</taxon>
        <taxon>Pseudomonadati</taxon>
        <taxon>Pseudomonadota</taxon>
        <taxon>Betaproteobacteria</taxon>
        <taxon>Burkholderiales</taxon>
        <taxon>Oxalobacteraceae</taxon>
        <taxon>Herbaspirillum</taxon>
    </lineage>
</organism>
<comment type="caution">
    <text evidence="1">The sequence shown here is derived from an EMBL/GenBank/DDBJ whole genome shotgun (WGS) entry which is preliminary data.</text>
</comment>
<dbReference type="Proteomes" id="UP001629246">
    <property type="component" value="Unassembled WGS sequence"/>
</dbReference>
<gene>
    <name evidence="1" type="ORF">PQR62_21075</name>
</gene>
<dbReference type="RefSeq" id="WP_408160002.1">
    <property type="nucleotide sequence ID" value="NZ_JAQQFM010000010.1"/>
</dbReference>